<dbReference type="SUPFAM" id="SSF52047">
    <property type="entry name" value="RNI-like"/>
    <property type="match status" value="1"/>
</dbReference>
<dbReference type="Proteomes" id="UP000703661">
    <property type="component" value="Unassembled WGS sequence"/>
</dbReference>
<dbReference type="InterPro" id="IPR032675">
    <property type="entry name" value="LRR_dom_sf"/>
</dbReference>
<evidence type="ECO:0000313" key="1">
    <source>
        <dbReference type="EMBL" id="KAG0023868.1"/>
    </source>
</evidence>
<proteinExistence type="predicted"/>
<gene>
    <name evidence="1" type="ORF">BGZ80_007560</name>
</gene>
<name>A0A9P6N4U7_9FUNG</name>
<dbReference type="AlphaFoldDB" id="A0A9P6N4U7"/>
<dbReference type="Gene3D" id="3.80.10.10">
    <property type="entry name" value="Ribonuclease Inhibitor"/>
    <property type="match status" value="1"/>
</dbReference>
<reference evidence="1" key="1">
    <citation type="journal article" date="2020" name="Fungal Divers.">
        <title>Resolving the Mortierellaceae phylogeny through synthesis of multi-gene phylogenetics and phylogenomics.</title>
        <authorList>
            <person name="Vandepol N."/>
            <person name="Liber J."/>
            <person name="Desiro A."/>
            <person name="Na H."/>
            <person name="Kennedy M."/>
            <person name="Barry K."/>
            <person name="Grigoriev I.V."/>
            <person name="Miller A.N."/>
            <person name="O'Donnell K."/>
            <person name="Stajich J.E."/>
            <person name="Bonito G."/>
        </authorList>
    </citation>
    <scope>NUCLEOTIDE SEQUENCE</scope>
    <source>
        <strain evidence="1">NRRL 2769</strain>
    </source>
</reference>
<accession>A0A9P6N4U7</accession>
<dbReference type="EMBL" id="JAAAID010000039">
    <property type="protein sequence ID" value="KAG0023868.1"/>
    <property type="molecule type" value="Genomic_DNA"/>
</dbReference>
<comment type="caution">
    <text evidence="1">The sequence shown here is derived from an EMBL/GenBank/DDBJ whole genome shotgun (WGS) entry which is preliminary data.</text>
</comment>
<evidence type="ECO:0000313" key="2">
    <source>
        <dbReference type="Proteomes" id="UP000703661"/>
    </source>
</evidence>
<dbReference type="OrthoDB" id="2329874at2759"/>
<sequence length="489" mass="56058">MAIVTRRSTNPLEIFEVVSNVGRFVQLWRCPSWGSRDPWEEPKFYPREILSYTLVSKTWRAALLPVCWEFYDGKAMYGVPHQVISHYSHYFRTMTNCLHRGPFNSKHLRKLEIQYNYVYCRIYSKKIIEDLQLSISELSWIAGANGTPSNLDLSNDGEVILMKLSLIVTVVKDFTLKNWLIYDVPELLRFLARCTRLSKISLHNIYGIKEFPYSTSTMESMSIPQPYILLPTVTTLHLDFTPESSKAALEMMTCCPNLTHLEIVGSWVSSECTYTSTPIYRYCPNLRSISINIAGRSQEGGRSKLRKNELANLVVNLVGMHGTGKLNTFKATLFELDEAVAEALVKHTKDTLEIFEVYLDGFYCIQKDDQQESFDNIHHILKNCCNLKIFSIQYDCDYYSTDYLGGSWACLDTLEELKIHGGWYGESSKQFEDVEVSSNDGCTWIWRAGGGVSVSPGMLEWILVVVKSMPRLKRLSINGSRIYKIKKVD</sequence>
<organism evidence="1 2">
    <name type="scientific">Entomortierella chlamydospora</name>
    <dbReference type="NCBI Taxonomy" id="101097"/>
    <lineage>
        <taxon>Eukaryota</taxon>
        <taxon>Fungi</taxon>
        <taxon>Fungi incertae sedis</taxon>
        <taxon>Mucoromycota</taxon>
        <taxon>Mortierellomycotina</taxon>
        <taxon>Mortierellomycetes</taxon>
        <taxon>Mortierellales</taxon>
        <taxon>Mortierellaceae</taxon>
        <taxon>Entomortierella</taxon>
    </lineage>
</organism>
<protein>
    <recommendedName>
        <fullName evidence="3">F-box domain-containing protein</fullName>
    </recommendedName>
</protein>
<evidence type="ECO:0008006" key="3">
    <source>
        <dbReference type="Google" id="ProtNLM"/>
    </source>
</evidence>
<keyword evidence="2" id="KW-1185">Reference proteome</keyword>